<proteinExistence type="predicted"/>
<evidence type="ECO:0000313" key="2">
    <source>
        <dbReference type="Proteomes" id="UP000008634"/>
    </source>
</evidence>
<name>E6XF07_CELAD</name>
<organism evidence="1 2">
    <name type="scientific">Cellulophaga algicola (strain DSM 14237 / IC166 / ACAM 630)</name>
    <dbReference type="NCBI Taxonomy" id="688270"/>
    <lineage>
        <taxon>Bacteria</taxon>
        <taxon>Pseudomonadati</taxon>
        <taxon>Bacteroidota</taxon>
        <taxon>Flavobacteriia</taxon>
        <taxon>Flavobacteriales</taxon>
        <taxon>Flavobacteriaceae</taxon>
        <taxon>Cellulophaga</taxon>
    </lineage>
</organism>
<keyword evidence="2" id="KW-1185">Reference proteome</keyword>
<dbReference type="Proteomes" id="UP000008634">
    <property type="component" value="Chromosome"/>
</dbReference>
<dbReference type="RefSeq" id="WP_013550706.1">
    <property type="nucleotide sequence ID" value="NC_014934.1"/>
</dbReference>
<dbReference type="HOGENOM" id="CLU_116186_0_0_10"/>
<gene>
    <name evidence="1" type="ordered locus">Celal_1930</name>
</gene>
<reference evidence="1 2" key="1">
    <citation type="journal article" date="2010" name="Stand. Genomic Sci.">
        <title>Complete genome sequence of Cellulophaga algicola type strain (IC166).</title>
        <authorList>
            <person name="Abt B."/>
            <person name="Lu M."/>
            <person name="Misra M."/>
            <person name="Han C."/>
            <person name="Nolan M."/>
            <person name="Lucas S."/>
            <person name="Hammon N."/>
            <person name="Deshpande S."/>
            <person name="Cheng J.F."/>
            <person name="Tapia R."/>
            <person name="Goodwin L."/>
            <person name="Pitluck S."/>
            <person name="Liolios K."/>
            <person name="Pagani I."/>
            <person name="Ivanova N."/>
            <person name="Mavromatis K."/>
            <person name="Ovchinikova G."/>
            <person name="Pati A."/>
            <person name="Chen A."/>
            <person name="Palaniappan K."/>
            <person name="Land M."/>
            <person name="Hauser L."/>
            <person name="Chang Y.J."/>
            <person name="Jeffries C.D."/>
            <person name="Detter J.C."/>
            <person name="Brambilla E."/>
            <person name="Rohde M."/>
            <person name="Tindall B.J."/>
            <person name="Goker M."/>
            <person name="Woyke T."/>
            <person name="Bristow J."/>
            <person name="Eisen J.A."/>
            <person name="Markowitz V."/>
            <person name="Hugenholtz P."/>
            <person name="Kyrpides N.C."/>
            <person name="Klenk H.P."/>
            <person name="Lapidus A."/>
        </authorList>
    </citation>
    <scope>NUCLEOTIDE SEQUENCE [LARGE SCALE GENOMIC DNA]</scope>
    <source>
        <strain evidence="2">DSM 14237 / IC166 / ACAM 630</strain>
    </source>
</reference>
<dbReference type="EMBL" id="CP002453">
    <property type="protein sequence ID" value="ADV49229.1"/>
    <property type="molecule type" value="Genomic_DNA"/>
</dbReference>
<dbReference type="KEGG" id="cao:Celal_1930"/>
<protein>
    <recommendedName>
        <fullName evidence="3">Outer membrane protein beta-barrel domain-containing protein</fullName>
    </recommendedName>
</protein>
<dbReference type="STRING" id="688270.Celal_1930"/>
<evidence type="ECO:0008006" key="3">
    <source>
        <dbReference type="Google" id="ProtNLM"/>
    </source>
</evidence>
<dbReference type="AlphaFoldDB" id="E6XF07"/>
<dbReference type="OrthoDB" id="1492374at2"/>
<sequence>MKNLFLLAAFVCFGTMYSQQGLKFGIQGGLAVNEFADATSVILGADFGHMWAVNETIDLGVMTGYIHGFAEKYGTEDVLIDLPTIQFLPIAASLRIWGSNSFSFGADIGTALGLNEGNDGGFYYRPQIGFLMGPYTEFNISYTGIQLDDASWNTVTIGIVYTLELKQPY</sequence>
<dbReference type="eggNOG" id="ENOG5032URC">
    <property type="taxonomic scope" value="Bacteria"/>
</dbReference>
<evidence type="ECO:0000313" key="1">
    <source>
        <dbReference type="EMBL" id="ADV49229.1"/>
    </source>
</evidence>
<accession>E6XF07</accession>